<reference evidence="1 2" key="1">
    <citation type="submission" date="2024-06" db="EMBL/GenBank/DDBJ databases">
        <title>The Natural Products Discovery Center: Release of the First 8490 Sequenced Strains for Exploring Actinobacteria Biosynthetic Diversity.</title>
        <authorList>
            <person name="Kalkreuter E."/>
            <person name="Kautsar S.A."/>
            <person name="Yang D."/>
            <person name="Bader C.D."/>
            <person name="Teijaro C.N."/>
            <person name="Fluegel L."/>
            <person name="Davis C.M."/>
            <person name="Simpson J.R."/>
            <person name="Lauterbach L."/>
            <person name="Steele A.D."/>
            <person name="Gui C."/>
            <person name="Meng S."/>
            <person name="Li G."/>
            <person name="Viehrig K."/>
            <person name="Ye F."/>
            <person name="Su P."/>
            <person name="Kiefer A.F."/>
            <person name="Nichols A."/>
            <person name="Cepeda A.J."/>
            <person name="Yan W."/>
            <person name="Fan B."/>
            <person name="Jiang Y."/>
            <person name="Adhikari A."/>
            <person name="Zheng C.-J."/>
            <person name="Schuster L."/>
            <person name="Cowan T.M."/>
            <person name="Smanski M.J."/>
            <person name="Chevrette M.G."/>
            <person name="De Carvalho L.P.S."/>
            <person name="Shen B."/>
        </authorList>
    </citation>
    <scope>NUCLEOTIDE SEQUENCE [LARGE SCALE GENOMIC DNA]</scope>
    <source>
        <strain evidence="1 2">NPDC050100</strain>
    </source>
</reference>
<dbReference type="EMBL" id="JBFALK010000019">
    <property type="protein sequence ID" value="MEV0972933.1"/>
    <property type="molecule type" value="Genomic_DNA"/>
</dbReference>
<comment type="caution">
    <text evidence="1">The sequence shown here is derived from an EMBL/GenBank/DDBJ whole genome shotgun (WGS) entry which is preliminary data.</text>
</comment>
<keyword evidence="2" id="KW-1185">Reference proteome</keyword>
<gene>
    <name evidence="1" type="ORF">AB0I59_30380</name>
</gene>
<proteinExistence type="predicted"/>
<accession>A0ABV3GMS5</accession>
<sequence length="234" mass="26463">MDTSPDLDRALDALYAAFSPYPLPARTDVCDHCVSPASVQAARAAPLRMLTASALDAYAWNAVSTWGDIDEFKHYLPRLLELLILEELDGYLHAESLMGWVDVAWRSWRQVEQEAIVAVVRAWWQVTLNHYPRDVDVMTMIEIIADGLELDLAPHLAEWASHNTETAARHLAWLVRDFTMSVADDTGWYMLLDGWIRGPASAEILETAFFSASSPEVAQELSDALEIHRVWNRR</sequence>
<dbReference type="RefSeq" id="WP_358138358.1">
    <property type="nucleotide sequence ID" value="NZ_JBFALK010000019.1"/>
</dbReference>
<evidence type="ECO:0000313" key="1">
    <source>
        <dbReference type="EMBL" id="MEV0972933.1"/>
    </source>
</evidence>
<protein>
    <submittedName>
        <fullName evidence="1">Uncharacterized protein</fullName>
    </submittedName>
</protein>
<name>A0ABV3GMS5_MICGL</name>
<evidence type="ECO:0000313" key="2">
    <source>
        <dbReference type="Proteomes" id="UP001551675"/>
    </source>
</evidence>
<dbReference type="Proteomes" id="UP001551675">
    <property type="component" value="Unassembled WGS sequence"/>
</dbReference>
<organism evidence="1 2">
    <name type="scientific">Microtetraspora glauca</name>
    <dbReference type="NCBI Taxonomy" id="1996"/>
    <lineage>
        <taxon>Bacteria</taxon>
        <taxon>Bacillati</taxon>
        <taxon>Actinomycetota</taxon>
        <taxon>Actinomycetes</taxon>
        <taxon>Streptosporangiales</taxon>
        <taxon>Streptosporangiaceae</taxon>
        <taxon>Microtetraspora</taxon>
    </lineage>
</organism>